<dbReference type="PANTHER" id="PTHR32071:SF57">
    <property type="entry name" value="C4-DICARBOXYLATE TRANSPORT TRANSCRIPTIONAL REGULATORY PROTEIN DCTD"/>
    <property type="match status" value="1"/>
</dbReference>
<dbReference type="Gene3D" id="3.30.450.20">
    <property type="entry name" value="PAS domain"/>
    <property type="match status" value="2"/>
</dbReference>
<dbReference type="CDD" id="cd00130">
    <property type="entry name" value="PAS"/>
    <property type="match status" value="1"/>
</dbReference>
<proteinExistence type="predicted"/>
<dbReference type="InterPro" id="IPR003593">
    <property type="entry name" value="AAA+_ATPase"/>
</dbReference>
<dbReference type="SUPFAM" id="SSF54631">
    <property type="entry name" value="CBS-domain pair"/>
    <property type="match status" value="1"/>
</dbReference>
<dbReference type="InterPro" id="IPR000014">
    <property type="entry name" value="PAS"/>
</dbReference>
<feature type="domain" description="Sigma-54 factor interaction" evidence="8">
    <location>
        <begin position="375"/>
        <end position="605"/>
    </location>
</feature>
<keyword evidence="5" id="KW-0804">Transcription</keyword>
<dbReference type="Proteomes" id="UP000240509">
    <property type="component" value="Unassembled WGS sequence"/>
</dbReference>
<dbReference type="Pfam" id="PF25601">
    <property type="entry name" value="AAA_lid_14"/>
    <property type="match status" value="1"/>
</dbReference>
<keyword evidence="7" id="KW-0175">Coiled coil</keyword>
<organism evidence="11 12">
    <name type="scientific">Alkalicoccus saliphilus</name>
    <dbReference type="NCBI Taxonomy" id="200989"/>
    <lineage>
        <taxon>Bacteria</taxon>
        <taxon>Bacillati</taxon>
        <taxon>Bacillota</taxon>
        <taxon>Bacilli</taxon>
        <taxon>Bacillales</taxon>
        <taxon>Bacillaceae</taxon>
        <taxon>Alkalicoccus</taxon>
    </lineage>
</organism>
<dbReference type="PROSITE" id="PS51371">
    <property type="entry name" value="CBS"/>
    <property type="match status" value="2"/>
</dbReference>
<dbReference type="EMBL" id="PZJJ01000027">
    <property type="protein sequence ID" value="PTL37995.1"/>
    <property type="molecule type" value="Genomic_DNA"/>
</dbReference>
<keyword evidence="2" id="KW-0067">ATP-binding</keyword>
<dbReference type="GO" id="GO:0006355">
    <property type="term" value="P:regulation of DNA-templated transcription"/>
    <property type="evidence" value="ECO:0007669"/>
    <property type="project" value="InterPro"/>
</dbReference>
<keyword evidence="6" id="KW-0129">CBS domain</keyword>
<evidence type="ECO:0000259" key="10">
    <source>
        <dbReference type="PROSITE" id="PS51371"/>
    </source>
</evidence>
<dbReference type="InterPro" id="IPR035965">
    <property type="entry name" value="PAS-like_dom_sf"/>
</dbReference>
<dbReference type="InterPro" id="IPR000644">
    <property type="entry name" value="CBS_dom"/>
</dbReference>
<protein>
    <submittedName>
        <fullName evidence="11">Sigma-54-dependent Fis family transcriptional regulator</fullName>
    </submittedName>
</protein>
<dbReference type="Gene3D" id="3.40.50.300">
    <property type="entry name" value="P-loop containing nucleotide triphosphate hydrolases"/>
    <property type="match status" value="1"/>
</dbReference>
<sequence length="681" mass="76459">MTPVHRTINKTASLNEAVEIMNETKWNIIPVTDSDGKLEGVFTKSRLFQMVLEEKALTEPIGAYIKKDTVTISHTASYEYLKEIVEKSEVGTGIVVDSDERVIGLLRKTDMVKALLRSSNMLKEQLETILESSQLGVVMTDGEKRIIYVNDKFSSMSKQTKEDLAGQSFPVLFPKVNTNIENSSYVPKVSVGEDQTMLRLSRYKTVTGSKGMIALFQTTTEVEQMAEELQTVKNLKQTLDTAIDSAYDGMLMINTKNKVTMASPPLLDLFNLNREQLLHKSINKVLPQLNLGTVFKSGEAELSDFMEINGIKYIINKIPIKQDGEIIGVLGKVMFRQLNEVSALLKKIEKVENKAAYYQKQLQQSETSRFTWDQIISNDPYVEKLKKSADKAAKGRSTVLIRGESGTGKELFAHAIHSSSVRRDGKFVIVNCAAIPEHLLESEFFGYEDGAFTGARQKGKIGKFDLADGGTLFLDEIGDMSYGLQSKLLRVLQEREFYRVGGTERVHVDVRIIAATNRPLEEMVETGEFREDLYYRLNVISLQIPPLRERKNDILLLTEVLMESLNRMLGSSITGIEEEAQHVLINYDWPGNVRELRNVLERAMTFAENGKIQVEDITEYIVDKVKQAGNGDPSIKMAASAERTAVEKAIFAADGNKTKAARLLGISRSGLYEKLKKYQLQ</sequence>
<dbReference type="PANTHER" id="PTHR32071">
    <property type="entry name" value="TRANSCRIPTIONAL REGULATORY PROTEIN"/>
    <property type="match status" value="1"/>
</dbReference>
<feature type="domain" description="CBS" evidence="10">
    <location>
        <begin position="65"/>
        <end position="124"/>
    </location>
</feature>
<evidence type="ECO:0000256" key="3">
    <source>
        <dbReference type="ARBA" id="ARBA00023015"/>
    </source>
</evidence>
<dbReference type="Gene3D" id="1.10.10.60">
    <property type="entry name" value="Homeodomain-like"/>
    <property type="match status" value="1"/>
</dbReference>
<reference evidence="11 12" key="1">
    <citation type="submission" date="2018-03" db="EMBL/GenBank/DDBJ databases">
        <title>Alkalicoccus saliphilus sp. nov., isolated from a mineral pool.</title>
        <authorList>
            <person name="Zhao B."/>
        </authorList>
    </citation>
    <scope>NUCLEOTIDE SEQUENCE [LARGE SCALE GENOMIC DNA]</scope>
    <source>
        <strain evidence="11 12">6AG</strain>
    </source>
</reference>
<evidence type="ECO:0000256" key="5">
    <source>
        <dbReference type="ARBA" id="ARBA00023163"/>
    </source>
</evidence>
<evidence type="ECO:0000256" key="7">
    <source>
        <dbReference type="SAM" id="Coils"/>
    </source>
</evidence>
<dbReference type="PROSITE" id="PS50045">
    <property type="entry name" value="SIGMA54_INTERACT_4"/>
    <property type="match status" value="1"/>
</dbReference>
<dbReference type="CDD" id="cd02205">
    <property type="entry name" value="CBS_pair_SF"/>
    <property type="match status" value="1"/>
</dbReference>
<dbReference type="Gene3D" id="1.10.8.60">
    <property type="match status" value="1"/>
</dbReference>
<comment type="caution">
    <text evidence="11">The sequence shown here is derived from an EMBL/GenBank/DDBJ whole genome shotgun (WGS) entry which is preliminary data.</text>
</comment>
<dbReference type="InterPro" id="IPR027417">
    <property type="entry name" value="P-loop_NTPase"/>
</dbReference>
<keyword evidence="1" id="KW-0547">Nucleotide-binding</keyword>
<dbReference type="PRINTS" id="PR01590">
    <property type="entry name" value="HTHFIS"/>
</dbReference>
<dbReference type="AlphaFoldDB" id="A0A2T4U3R3"/>
<keyword evidence="4" id="KW-0238">DNA-binding</keyword>
<dbReference type="SMART" id="SM00382">
    <property type="entry name" value="AAA"/>
    <property type="match status" value="1"/>
</dbReference>
<dbReference type="Gene3D" id="3.10.580.10">
    <property type="entry name" value="CBS-domain"/>
    <property type="match status" value="1"/>
</dbReference>
<dbReference type="InterPro" id="IPR025944">
    <property type="entry name" value="Sigma_54_int_dom_CS"/>
</dbReference>
<dbReference type="Pfam" id="PF13188">
    <property type="entry name" value="PAS_8"/>
    <property type="match status" value="1"/>
</dbReference>
<dbReference type="Pfam" id="PF00571">
    <property type="entry name" value="CBS"/>
    <property type="match status" value="2"/>
</dbReference>
<evidence type="ECO:0000259" key="9">
    <source>
        <dbReference type="PROSITE" id="PS50112"/>
    </source>
</evidence>
<dbReference type="InterPro" id="IPR025943">
    <property type="entry name" value="Sigma_54_int_dom_ATP-bd_2"/>
</dbReference>
<dbReference type="InterPro" id="IPR058031">
    <property type="entry name" value="AAA_lid_NorR"/>
</dbReference>
<dbReference type="InterPro" id="IPR025662">
    <property type="entry name" value="Sigma_54_int_dom_ATP-bd_1"/>
</dbReference>
<keyword evidence="12" id="KW-1185">Reference proteome</keyword>
<dbReference type="InterPro" id="IPR002078">
    <property type="entry name" value="Sigma_54_int"/>
</dbReference>
<dbReference type="PROSITE" id="PS00676">
    <property type="entry name" value="SIGMA54_INTERACT_2"/>
    <property type="match status" value="1"/>
</dbReference>
<dbReference type="PROSITE" id="PS00675">
    <property type="entry name" value="SIGMA54_INTERACT_1"/>
    <property type="match status" value="1"/>
</dbReference>
<feature type="coiled-coil region" evidence="7">
    <location>
        <begin position="334"/>
        <end position="368"/>
    </location>
</feature>
<dbReference type="PROSITE" id="PS50112">
    <property type="entry name" value="PAS"/>
    <property type="match status" value="2"/>
</dbReference>
<dbReference type="SMART" id="SM00091">
    <property type="entry name" value="PAS"/>
    <property type="match status" value="2"/>
</dbReference>
<name>A0A2T4U3R3_9BACI</name>
<dbReference type="Pfam" id="PF02954">
    <property type="entry name" value="HTH_8"/>
    <property type="match status" value="1"/>
</dbReference>
<dbReference type="InterPro" id="IPR002197">
    <property type="entry name" value="HTH_Fis"/>
</dbReference>
<gene>
    <name evidence="11" type="ORF">C6Y45_13740</name>
</gene>
<dbReference type="OrthoDB" id="9771372at2"/>
<evidence type="ECO:0000256" key="6">
    <source>
        <dbReference type="PROSITE-ProRule" id="PRU00703"/>
    </source>
</evidence>
<feature type="domain" description="PAS" evidence="9">
    <location>
        <begin position="122"/>
        <end position="175"/>
    </location>
</feature>
<accession>A0A2T4U3R3</accession>
<evidence type="ECO:0000256" key="1">
    <source>
        <dbReference type="ARBA" id="ARBA00022741"/>
    </source>
</evidence>
<dbReference type="Pfam" id="PF00158">
    <property type="entry name" value="Sigma54_activat"/>
    <property type="match status" value="1"/>
</dbReference>
<dbReference type="SUPFAM" id="SSF46689">
    <property type="entry name" value="Homeodomain-like"/>
    <property type="match status" value="1"/>
</dbReference>
<evidence type="ECO:0000256" key="4">
    <source>
        <dbReference type="ARBA" id="ARBA00023125"/>
    </source>
</evidence>
<dbReference type="InterPro" id="IPR046342">
    <property type="entry name" value="CBS_dom_sf"/>
</dbReference>
<dbReference type="PROSITE" id="PS00688">
    <property type="entry name" value="SIGMA54_INTERACT_3"/>
    <property type="match status" value="1"/>
</dbReference>
<evidence type="ECO:0000313" key="11">
    <source>
        <dbReference type="EMBL" id="PTL37995.1"/>
    </source>
</evidence>
<feature type="domain" description="PAS" evidence="9">
    <location>
        <begin position="235"/>
        <end position="281"/>
    </location>
</feature>
<dbReference type="SUPFAM" id="SSF55785">
    <property type="entry name" value="PYP-like sensor domain (PAS domain)"/>
    <property type="match status" value="2"/>
</dbReference>
<evidence type="ECO:0000256" key="2">
    <source>
        <dbReference type="ARBA" id="ARBA00022840"/>
    </source>
</evidence>
<dbReference type="CDD" id="cd00009">
    <property type="entry name" value="AAA"/>
    <property type="match status" value="1"/>
</dbReference>
<dbReference type="FunFam" id="3.40.50.300:FF:000006">
    <property type="entry name" value="DNA-binding transcriptional regulator NtrC"/>
    <property type="match status" value="1"/>
</dbReference>
<dbReference type="GO" id="GO:0005524">
    <property type="term" value="F:ATP binding"/>
    <property type="evidence" value="ECO:0007669"/>
    <property type="project" value="UniProtKB-KW"/>
</dbReference>
<evidence type="ECO:0000313" key="12">
    <source>
        <dbReference type="Proteomes" id="UP000240509"/>
    </source>
</evidence>
<feature type="domain" description="CBS" evidence="10">
    <location>
        <begin position="1"/>
        <end position="57"/>
    </location>
</feature>
<evidence type="ECO:0000259" key="8">
    <source>
        <dbReference type="PROSITE" id="PS50045"/>
    </source>
</evidence>
<keyword evidence="3" id="KW-0805">Transcription regulation</keyword>
<dbReference type="SUPFAM" id="SSF52540">
    <property type="entry name" value="P-loop containing nucleoside triphosphate hydrolases"/>
    <property type="match status" value="1"/>
</dbReference>
<dbReference type="NCBIfam" id="TIGR00229">
    <property type="entry name" value="sensory_box"/>
    <property type="match status" value="1"/>
</dbReference>
<dbReference type="SMART" id="SM00116">
    <property type="entry name" value="CBS"/>
    <property type="match status" value="2"/>
</dbReference>
<dbReference type="Pfam" id="PF13426">
    <property type="entry name" value="PAS_9"/>
    <property type="match status" value="1"/>
</dbReference>
<dbReference type="InterPro" id="IPR009057">
    <property type="entry name" value="Homeodomain-like_sf"/>
</dbReference>
<dbReference type="GO" id="GO:0043565">
    <property type="term" value="F:sequence-specific DNA binding"/>
    <property type="evidence" value="ECO:0007669"/>
    <property type="project" value="InterPro"/>
</dbReference>